<proteinExistence type="predicted"/>
<organism evidence="1 2">
    <name type="scientific">Basidiobolus ranarum</name>
    <dbReference type="NCBI Taxonomy" id="34480"/>
    <lineage>
        <taxon>Eukaryota</taxon>
        <taxon>Fungi</taxon>
        <taxon>Fungi incertae sedis</taxon>
        <taxon>Zoopagomycota</taxon>
        <taxon>Entomophthoromycotina</taxon>
        <taxon>Basidiobolomycetes</taxon>
        <taxon>Basidiobolales</taxon>
        <taxon>Basidiobolaceae</taxon>
        <taxon>Basidiobolus</taxon>
    </lineage>
</organism>
<dbReference type="EMBL" id="JASJQH010006933">
    <property type="protein sequence ID" value="KAK9723026.1"/>
    <property type="molecule type" value="Genomic_DNA"/>
</dbReference>
<dbReference type="InterPro" id="IPR014752">
    <property type="entry name" value="Arrestin-like_C"/>
</dbReference>
<evidence type="ECO:0000313" key="2">
    <source>
        <dbReference type="Proteomes" id="UP001479436"/>
    </source>
</evidence>
<dbReference type="Gene3D" id="2.60.40.640">
    <property type="match status" value="1"/>
</dbReference>
<keyword evidence="2" id="KW-1185">Reference proteome</keyword>
<name>A0ABR2W843_9FUNG</name>
<sequence>MGLSRPKAPSLELRVLGNTVLVNEESPDSCLHGSLELKLFRPLKIHSIHMVLKGVFTTKLLSGLWENQETRCTSTCVILERQGTEYYLGSGEYSYNCVVKIPSHTDQTTITNIGKIEYRLYGIIETMGFQQNLIKSVPIYIQRTLPRCTDFGISSGLWKNMLRYQVMLSSVDYTLDDSLSVIFRLESLVDVFFSWKLSVTLNESVGYYRSSKNGKLVLKKSNRVITKTVGYSSEASRVTLSTLSLPVTMRNAGASYDCHGKYLSISHQLLAKIEMVNDNRHKFISILPIRLVHPDALQWLDQIDFTPLPSYASLDSEAQN</sequence>
<dbReference type="Proteomes" id="UP001479436">
    <property type="component" value="Unassembled WGS sequence"/>
</dbReference>
<evidence type="ECO:0000313" key="1">
    <source>
        <dbReference type="EMBL" id="KAK9723026.1"/>
    </source>
</evidence>
<gene>
    <name evidence="1" type="ORF">K7432_002234</name>
</gene>
<accession>A0ABR2W843</accession>
<protein>
    <recommendedName>
        <fullName evidence="3">Arrestin-like N-terminal domain-containing protein</fullName>
    </recommendedName>
</protein>
<comment type="caution">
    <text evidence="1">The sequence shown here is derived from an EMBL/GenBank/DDBJ whole genome shotgun (WGS) entry which is preliminary data.</text>
</comment>
<reference evidence="1 2" key="1">
    <citation type="submission" date="2023-04" db="EMBL/GenBank/DDBJ databases">
        <title>Genome of Basidiobolus ranarum AG-B5.</title>
        <authorList>
            <person name="Stajich J.E."/>
            <person name="Carter-House D."/>
            <person name="Gryganskyi A."/>
        </authorList>
    </citation>
    <scope>NUCLEOTIDE SEQUENCE [LARGE SCALE GENOMIC DNA]</scope>
    <source>
        <strain evidence="1 2">AG-B5</strain>
    </source>
</reference>
<evidence type="ECO:0008006" key="3">
    <source>
        <dbReference type="Google" id="ProtNLM"/>
    </source>
</evidence>